<dbReference type="Proteomes" id="UP000199608">
    <property type="component" value="Unassembled WGS sequence"/>
</dbReference>
<dbReference type="PANTHER" id="PTHR21666:SF289">
    <property type="entry name" value="L-ALA--D-GLU ENDOPEPTIDASE"/>
    <property type="match status" value="1"/>
</dbReference>
<gene>
    <name evidence="3" type="ORF">SAMN04487931_103395</name>
</gene>
<evidence type="ECO:0000256" key="1">
    <source>
        <dbReference type="ARBA" id="ARBA00022729"/>
    </source>
</evidence>
<proteinExistence type="predicted"/>
<dbReference type="GO" id="GO:0004222">
    <property type="term" value="F:metalloendopeptidase activity"/>
    <property type="evidence" value="ECO:0007669"/>
    <property type="project" value="TreeGrafter"/>
</dbReference>
<keyword evidence="1" id="KW-0732">Signal</keyword>
<reference evidence="4" key="1">
    <citation type="submission" date="2016-10" db="EMBL/GenBank/DDBJ databases">
        <authorList>
            <person name="Varghese N."/>
            <person name="Submissions S."/>
        </authorList>
    </citation>
    <scope>NUCLEOTIDE SEQUENCE [LARGE SCALE GENOMIC DNA]</scope>
    <source>
        <strain evidence="4">DSM 3384</strain>
    </source>
</reference>
<dbReference type="InterPro" id="IPR016047">
    <property type="entry name" value="M23ase_b-sheet_dom"/>
</dbReference>
<sequence>MKRVVFFVLFFVVFIPIVWVLVHKFESKKPIVDITIPSIYLKKSYEMSLNITDHQTGLRKIMVSIMQQGKEKVLLEKQYASSNFLGLFPEVKKTQDTFTIPVLFWKYGMTDGEAVIRIMVSDFSWRGWNKGNVFYIEKKVVIDSKPPKVRVLTKRHNIERGGSGLVIYRIFEENLKSGVKVGDNFFPGHAGLFEDKQIYAAFFALSHVQGSGTQISVVAEDMAGNITKRGFYHYIRDKNFQTDVLNISDRFLEQKVYDFDVDDKNGFFQEQESSLLKKFLYINGEVRKNNVETILKVPQITQNEKYWDGMFSRLNGSARRAGFADRRIYKYKGNEIDRAVHLGVDLASTSNATVKAANSGKVILTKFIGIFGNTVMIDHGFGLCSLYAHLNHISVNEGDMVKKGDDIGSTGLTGLAGGDHLHFSMIVHNVFVNPVEWWDDSWIKNNITSKIDFVKQID</sequence>
<dbReference type="Pfam" id="PF01551">
    <property type="entry name" value="Peptidase_M23"/>
    <property type="match status" value="1"/>
</dbReference>
<dbReference type="SUPFAM" id="SSF51261">
    <property type="entry name" value="Duplicated hybrid motif"/>
    <property type="match status" value="1"/>
</dbReference>
<dbReference type="Gene3D" id="2.70.70.10">
    <property type="entry name" value="Glucose Permease (Domain IIA)"/>
    <property type="match status" value="1"/>
</dbReference>
<dbReference type="EMBL" id="FNLL01000003">
    <property type="protein sequence ID" value="SDT99379.1"/>
    <property type="molecule type" value="Genomic_DNA"/>
</dbReference>
<dbReference type="RefSeq" id="WP_092232014.1">
    <property type="nucleotide sequence ID" value="NZ_FNLL01000003.1"/>
</dbReference>
<keyword evidence="4" id="KW-1185">Reference proteome</keyword>
<dbReference type="InterPro" id="IPR050570">
    <property type="entry name" value="Cell_wall_metabolism_enzyme"/>
</dbReference>
<dbReference type="InterPro" id="IPR011055">
    <property type="entry name" value="Dup_hybrid_motif"/>
</dbReference>
<dbReference type="AlphaFoldDB" id="A0A1H2EWF0"/>
<protein>
    <submittedName>
        <fullName evidence="3">Peptidase family M23</fullName>
    </submittedName>
</protein>
<accession>A0A1H2EWF0</accession>
<dbReference type="CDD" id="cd12797">
    <property type="entry name" value="M23_peptidase"/>
    <property type="match status" value="1"/>
</dbReference>
<feature type="domain" description="M23ase beta-sheet core" evidence="2">
    <location>
        <begin position="340"/>
        <end position="434"/>
    </location>
</feature>
<organism evidence="3 4">
    <name type="scientific">Desulfobacula phenolica</name>
    <dbReference type="NCBI Taxonomy" id="90732"/>
    <lineage>
        <taxon>Bacteria</taxon>
        <taxon>Pseudomonadati</taxon>
        <taxon>Thermodesulfobacteriota</taxon>
        <taxon>Desulfobacteria</taxon>
        <taxon>Desulfobacterales</taxon>
        <taxon>Desulfobacteraceae</taxon>
        <taxon>Desulfobacula</taxon>
    </lineage>
</organism>
<name>A0A1H2EWF0_9BACT</name>
<evidence type="ECO:0000313" key="4">
    <source>
        <dbReference type="Proteomes" id="UP000199608"/>
    </source>
</evidence>
<evidence type="ECO:0000313" key="3">
    <source>
        <dbReference type="EMBL" id="SDT99379.1"/>
    </source>
</evidence>
<dbReference type="PANTHER" id="PTHR21666">
    <property type="entry name" value="PEPTIDASE-RELATED"/>
    <property type="match status" value="1"/>
</dbReference>
<evidence type="ECO:0000259" key="2">
    <source>
        <dbReference type="Pfam" id="PF01551"/>
    </source>
</evidence>